<dbReference type="EMBL" id="CM056742">
    <property type="protein sequence ID" value="KAJ8676069.1"/>
    <property type="molecule type" value="Genomic_DNA"/>
</dbReference>
<proteinExistence type="predicted"/>
<accession>A0ACC2P0K3</accession>
<organism evidence="1 2">
    <name type="scientific">Eretmocerus hayati</name>
    <dbReference type="NCBI Taxonomy" id="131215"/>
    <lineage>
        <taxon>Eukaryota</taxon>
        <taxon>Metazoa</taxon>
        <taxon>Ecdysozoa</taxon>
        <taxon>Arthropoda</taxon>
        <taxon>Hexapoda</taxon>
        <taxon>Insecta</taxon>
        <taxon>Pterygota</taxon>
        <taxon>Neoptera</taxon>
        <taxon>Endopterygota</taxon>
        <taxon>Hymenoptera</taxon>
        <taxon>Apocrita</taxon>
        <taxon>Proctotrupomorpha</taxon>
        <taxon>Chalcidoidea</taxon>
        <taxon>Aphelinidae</taxon>
        <taxon>Aphelininae</taxon>
        <taxon>Eretmocerus</taxon>
    </lineage>
</organism>
<keyword evidence="2" id="KW-1185">Reference proteome</keyword>
<evidence type="ECO:0000313" key="2">
    <source>
        <dbReference type="Proteomes" id="UP001239111"/>
    </source>
</evidence>
<gene>
    <name evidence="1" type="ORF">QAD02_011855</name>
</gene>
<name>A0ACC2P0K3_9HYME</name>
<dbReference type="Proteomes" id="UP001239111">
    <property type="component" value="Chromosome 2"/>
</dbReference>
<evidence type="ECO:0000313" key="1">
    <source>
        <dbReference type="EMBL" id="KAJ8676069.1"/>
    </source>
</evidence>
<reference evidence="1" key="1">
    <citation type="submission" date="2023-04" db="EMBL/GenBank/DDBJ databases">
        <title>A chromosome-level genome assembly of the parasitoid wasp Eretmocerus hayati.</title>
        <authorList>
            <person name="Zhong Y."/>
            <person name="Liu S."/>
            <person name="Liu Y."/>
        </authorList>
    </citation>
    <scope>NUCLEOTIDE SEQUENCE</scope>
    <source>
        <strain evidence="1">ZJU_SS_LIU_2023</strain>
    </source>
</reference>
<protein>
    <submittedName>
        <fullName evidence="1">Uncharacterized protein</fullName>
    </submittedName>
</protein>
<comment type="caution">
    <text evidence="1">The sequence shown here is derived from an EMBL/GenBank/DDBJ whole genome shotgun (WGS) entry which is preliminary data.</text>
</comment>
<sequence length="590" mass="66287">MSEVDVEESAMCDNSVVSSENVEVGEANKKVGSKYDAADKTLYAYLERDKSTTEKYKIEIRGLPKFYGISEFKKFLNDKLQLNASKIKPQKKGNHFAYVCFRNDDDRMKAISVLDGIEWKRSVLSANAANPAPDPYAKRKLEANTRSVKRIKTQLENASLSPEEQVALSTTPLYQITYNEQLDLKHNQMKDIITTLVESISKVNPELTSWFKIQSGFNDGLPIQLKRIGHSNTIDGYRNKCEFTIGYDVTQSKRMIGFRLSSYASGSTAVGPIHHLRHIPEKMKTAIRIFEKFVCDSELDVFDPITNKGNWKQVTVRTTQLDHLMLIVAINPQELTNEDQEQLREKLKKFFEQEENLEAGVTSLYFQTIEKKTTGGEGGGTITHISGAPYIEEMLLGMKFRISPQAFFQINTLGAEILYETAIDLAQPSPDTALIDVCCGTGTIGISCSKHFEEVLGIEIIPNAIQDAKVNAKENNVNNCEFFVGKAEDILQPVMYRSTKSSMVAIVDPPRAGLHQKAIMSLRKAKKLEKLIYISCDPKAAMKNLIDLARPNSRSFHGEPLVPVKAAPVDMFPHTKHCELILYLERVSLL</sequence>